<feature type="region of interest" description="Disordered" evidence="1">
    <location>
        <begin position="245"/>
        <end position="291"/>
    </location>
</feature>
<feature type="non-terminal residue" evidence="2">
    <location>
        <position position="1"/>
    </location>
</feature>
<reference evidence="2" key="1">
    <citation type="submission" date="2020-02" db="EMBL/GenBank/DDBJ databases">
        <authorList>
            <person name="Meier V. D."/>
        </authorList>
    </citation>
    <scope>NUCLEOTIDE SEQUENCE</scope>
    <source>
        <strain evidence="2">AVDCRST_MAG48</strain>
    </source>
</reference>
<accession>A0A6J4KIH2</accession>
<feature type="compositionally biased region" description="Gly residues" evidence="1">
    <location>
        <begin position="49"/>
        <end position="62"/>
    </location>
</feature>
<protein>
    <submittedName>
        <fullName evidence="2">Uncharacterized protein</fullName>
    </submittedName>
</protein>
<sequence>ETTAVLGPGGPQRGGDVRLHAGAALPDAALELRARELRRGGHLHRVGELPGGAGRSAAGAGGAVHRQPHRGGRRGVPRPRLRPGHVGQRAGPGSSRGAGDPAHLLRLAPHRRGGRLLVALRLQLRRDRGLPAQRRHRRGVRGAALVHVDLAQPAHHHAQRGVVHAALRHVADPGRAAGGLGRDDGGGADRRGVAPAAPPVRHRPEHPRGAGLRGADHDDGRGAGLRLADTAGAAVAHQRQRVVDGLHLPRRLRRGHAEPGPGQCHQRPDDPPDPGPAPALHPQRRQGGQGM</sequence>
<feature type="compositionally biased region" description="Basic residues" evidence="1">
    <location>
        <begin position="66"/>
        <end position="83"/>
    </location>
</feature>
<organism evidence="2">
    <name type="scientific">uncultured Friedmanniella sp</name>
    <dbReference type="NCBI Taxonomy" id="335381"/>
    <lineage>
        <taxon>Bacteria</taxon>
        <taxon>Bacillati</taxon>
        <taxon>Actinomycetota</taxon>
        <taxon>Actinomycetes</taxon>
        <taxon>Propionibacteriales</taxon>
        <taxon>Nocardioidaceae</taxon>
        <taxon>Friedmanniella</taxon>
        <taxon>environmental samples</taxon>
    </lineage>
</organism>
<gene>
    <name evidence="2" type="ORF">AVDCRST_MAG48-1704</name>
</gene>
<name>A0A6J4KIH2_9ACTN</name>
<dbReference type="AlphaFoldDB" id="A0A6J4KIH2"/>
<evidence type="ECO:0000313" key="2">
    <source>
        <dbReference type="EMBL" id="CAA9306082.1"/>
    </source>
</evidence>
<dbReference type="EMBL" id="CADCTS010000245">
    <property type="protein sequence ID" value="CAA9306082.1"/>
    <property type="molecule type" value="Genomic_DNA"/>
</dbReference>
<proteinExistence type="predicted"/>
<feature type="compositionally biased region" description="Basic and acidic residues" evidence="1">
    <location>
        <begin position="181"/>
        <end position="192"/>
    </location>
</feature>
<feature type="non-terminal residue" evidence="2">
    <location>
        <position position="291"/>
    </location>
</feature>
<feature type="region of interest" description="Disordered" evidence="1">
    <location>
        <begin position="173"/>
        <end position="224"/>
    </location>
</feature>
<feature type="region of interest" description="Disordered" evidence="1">
    <location>
        <begin position="44"/>
        <end position="102"/>
    </location>
</feature>
<evidence type="ECO:0000256" key="1">
    <source>
        <dbReference type="SAM" id="MobiDB-lite"/>
    </source>
</evidence>